<sequence>MNRVLMLIMAAGAIGGGIDSIRGNRRGYGARFEEGFLLLGPTALSMAGMICLAPVLADILGSFVVPLYRKIGVDPAMFGSVLAIDMGGYQLAKELASDAGIGRYGGIVAAAIFGCTIVFTIPVGMGIVRKEEQQFFAKGMMYGLVTMPVGLMTGGMLAGISPGVCAHQNLPTFLLAALLLAGLWKNQEKMVRGFCVFAKAIDIVIKTGLILAVTEYMCGFNPIKGMAPVKEAMEVVTSIGIVMLGSLPAAEFLKRRLQKPFTRLGGRLSMKPESMAGLLVGSVSVIPALSMYSDMDEKGKVANAAFLVSAASLLAAHMGFTISMEPELLGALIGGKLSGGIAAFALVIFLYRKGR</sequence>
<accession>A0A3A9B4K1</accession>
<dbReference type="Proteomes" id="UP000280696">
    <property type="component" value="Unassembled WGS sequence"/>
</dbReference>
<organism evidence="2 3">
    <name type="scientific">Parablautia intestinalis</name>
    <dbReference type="NCBI Taxonomy" id="2320100"/>
    <lineage>
        <taxon>Bacteria</taxon>
        <taxon>Bacillati</taxon>
        <taxon>Bacillota</taxon>
        <taxon>Clostridia</taxon>
        <taxon>Lachnospirales</taxon>
        <taxon>Lachnospiraceae</taxon>
        <taxon>Parablautia</taxon>
    </lineage>
</organism>
<feature type="transmembrane region" description="Helical" evidence="1">
    <location>
        <begin position="44"/>
        <end position="68"/>
    </location>
</feature>
<comment type="caution">
    <text evidence="2">The sequence shown here is derived from an EMBL/GenBank/DDBJ whole genome shotgun (WGS) entry which is preliminary data.</text>
</comment>
<dbReference type="AlphaFoldDB" id="A0A3A9B4K1"/>
<feature type="transmembrane region" description="Helical" evidence="1">
    <location>
        <begin position="166"/>
        <end position="184"/>
    </location>
</feature>
<feature type="transmembrane region" description="Helical" evidence="1">
    <location>
        <begin position="329"/>
        <end position="351"/>
    </location>
</feature>
<dbReference type="OrthoDB" id="9778282at2"/>
<feature type="transmembrane region" description="Helical" evidence="1">
    <location>
        <begin position="104"/>
        <end position="128"/>
    </location>
</feature>
<dbReference type="PANTHER" id="PTHR40089">
    <property type="entry name" value="ETHANOLAMINE UTILIZATION PROTEIN EUTH"/>
    <property type="match status" value="1"/>
</dbReference>
<proteinExistence type="predicted"/>
<evidence type="ECO:0000313" key="2">
    <source>
        <dbReference type="EMBL" id="RKI93695.1"/>
    </source>
</evidence>
<keyword evidence="1" id="KW-0472">Membrane</keyword>
<evidence type="ECO:0000313" key="3">
    <source>
        <dbReference type="Proteomes" id="UP000280696"/>
    </source>
</evidence>
<name>A0A3A9B4K1_9FIRM</name>
<dbReference type="PANTHER" id="PTHR40089:SF1">
    <property type="entry name" value="ETHANOLAMINE PERMEASE EUTH-RELATED"/>
    <property type="match status" value="1"/>
</dbReference>
<reference evidence="2 3" key="1">
    <citation type="submission" date="2018-09" db="EMBL/GenBank/DDBJ databases">
        <title>Murine metabolic-syndrome-specific gut microbial biobank.</title>
        <authorList>
            <person name="Liu C."/>
        </authorList>
    </citation>
    <scope>NUCLEOTIDE SEQUENCE [LARGE SCALE GENOMIC DNA]</scope>
    <source>
        <strain evidence="2 3">0.1xD8-82</strain>
    </source>
</reference>
<feature type="transmembrane region" description="Helical" evidence="1">
    <location>
        <begin position="140"/>
        <end position="160"/>
    </location>
</feature>
<dbReference type="PIRSF" id="PIRSF019466">
    <property type="entry name" value="EutH"/>
    <property type="match status" value="1"/>
</dbReference>
<dbReference type="GO" id="GO:0034228">
    <property type="term" value="F:ethanolamine transmembrane transporter activity"/>
    <property type="evidence" value="ECO:0007669"/>
    <property type="project" value="InterPro"/>
</dbReference>
<feature type="transmembrane region" description="Helical" evidence="1">
    <location>
        <begin position="304"/>
        <end position="322"/>
    </location>
</feature>
<dbReference type="EMBL" id="RAYQ01000002">
    <property type="protein sequence ID" value="RKI93695.1"/>
    <property type="molecule type" value="Genomic_DNA"/>
</dbReference>
<feature type="transmembrane region" description="Helical" evidence="1">
    <location>
        <begin position="196"/>
        <end position="213"/>
    </location>
</feature>
<keyword evidence="1" id="KW-0812">Transmembrane</keyword>
<keyword evidence="3" id="KW-1185">Reference proteome</keyword>
<dbReference type="GO" id="GO:0005886">
    <property type="term" value="C:plasma membrane"/>
    <property type="evidence" value="ECO:0007669"/>
    <property type="project" value="TreeGrafter"/>
</dbReference>
<keyword evidence="1" id="KW-1133">Transmembrane helix</keyword>
<feature type="transmembrane region" description="Helical" evidence="1">
    <location>
        <begin position="233"/>
        <end position="253"/>
    </location>
</feature>
<protein>
    <submittedName>
        <fullName evidence="2">Ethanolamine utilization protein EutH</fullName>
    </submittedName>
</protein>
<dbReference type="Pfam" id="PF04346">
    <property type="entry name" value="EutH"/>
    <property type="match status" value="1"/>
</dbReference>
<dbReference type="RefSeq" id="WP_120466675.1">
    <property type="nucleotide sequence ID" value="NZ_CATAJS010000022.1"/>
</dbReference>
<dbReference type="InterPro" id="IPR007441">
    <property type="entry name" value="EutH"/>
</dbReference>
<evidence type="ECO:0000256" key="1">
    <source>
        <dbReference type="SAM" id="Phobius"/>
    </source>
</evidence>
<gene>
    <name evidence="2" type="ORF">D7V94_03155</name>
</gene>